<dbReference type="OrthoDB" id="2420827at2759"/>
<keyword evidence="3" id="KW-1185">Reference proteome</keyword>
<dbReference type="InterPro" id="IPR032675">
    <property type="entry name" value="LRR_dom_sf"/>
</dbReference>
<dbReference type="Proteomes" id="UP000807716">
    <property type="component" value="Unassembled WGS sequence"/>
</dbReference>
<feature type="compositionally biased region" description="Basic and acidic residues" evidence="1">
    <location>
        <begin position="245"/>
        <end position="276"/>
    </location>
</feature>
<dbReference type="AlphaFoldDB" id="A0A9P6QCC6"/>
<evidence type="ECO:0000256" key="1">
    <source>
        <dbReference type="SAM" id="MobiDB-lite"/>
    </source>
</evidence>
<gene>
    <name evidence="2" type="ORF">DFQ27_001528</name>
</gene>
<evidence type="ECO:0000313" key="3">
    <source>
        <dbReference type="Proteomes" id="UP000807716"/>
    </source>
</evidence>
<organism evidence="2 3">
    <name type="scientific">Actinomortierella ambigua</name>
    <dbReference type="NCBI Taxonomy" id="1343610"/>
    <lineage>
        <taxon>Eukaryota</taxon>
        <taxon>Fungi</taxon>
        <taxon>Fungi incertae sedis</taxon>
        <taxon>Mucoromycota</taxon>
        <taxon>Mortierellomycotina</taxon>
        <taxon>Mortierellomycetes</taxon>
        <taxon>Mortierellales</taxon>
        <taxon>Mortierellaceae</taxon>
        <taxon>Actinomortierella</taxon>
    </lineage>
</organism>
<dbReference type="InterPro" id="IPR036047">
    <property type="entry name" value="F-box-like_dom_sf"/>
</dbReference>
<name>A0A9P6QCC6_9FUNG</name>
<sequence>MDRISPFQIPEIAAQIAEFLTLDDLDSCLVVCKQWYSVFVHFTGRHLETSCRFRINKEGYVVDDLDVLRKRLKRLLEPTNGRPQPALRSFKFHPDKLKAFTIVTLSGDHTLGPAPLPEPLSTEIKDLLLLSSRHLARLYIHPYPGIDWSFVLQLITGASKLKELIWTEGALAAWRHSILDVLRTPCGAHLLRLELVSIAGLTWNAMREIGNLCPRLRDLILHKGVMVDQVICSSAATTTTWTDSQENRSDHLQHSTAGLERRLRSPHPVAERRSPYDHPYRYTQQPVFPALRHLEIHETQARVMATLLSHTPFLTSATLPLYVFSKGAVVMDEAMVIDGCGQFLKSLALIGWCEVEAADGSESDVLKAIHLTRSLPLECITLQDARVGSQTVLEITRHHAKTLKTLKISDAYRISNRVVQGLLIHSPKLEELEIRPVRVGSGGSLLNLASMLSTKSKPWACRGLRVFHVPLRLPELICLQRQLPMEKRNKSTDMDMIGVGSTPPSKRWRAGSGARNTKAIRASNNNIAATTTTTTTTTITTTASTTRCLCIDARHRLRKCPQKHFFERVHALKHLQSITFYQDCRQTKRYKRPNSDTNSKRLDEKHLHRLRMELPTTCKGLECEQASVQP</sequence>
<dbReference type="SUPFAM" id="SSF81383">
    <property type="entry name" value="F-box domain"/>
    <property type="match status" value="1"/>
</dbReference>
<accession>A0A9P6QCC6</accession>
<reference evidence="2" key="1">
    <citation type="journal article" date="2020" name="Fungal Divers.">
        <title>Resolving the Mortierellaceae phylogeny through synthesis of multi-gene phylogenetics and phylogenomics.</title>
        <authorList>
            <person name="Vandepol N."/>
            <person name="Liber J."/>
            <person name="Desiro A."/>
            <person name="Na H."/>
            <person name="Kennedy M."/>
            <person name="Barry K."/>
            <person name="Grigoriev I.V."/>
            <person name="Miller A.N."/>
            <person name="O'Donnell K."/>
            <person name="Stajich J.E."/>
            <person name="Bonito G."/>
        </authorList>
    </citation>
    <scope>NUCLEOTIDE SEQUENCE</scope>
    <source>
        <strain evidence="2">BC1065</strain>
    </source>
</reference>
<dbReference type="Gene3D" id="3.80.10.10">
    <property type="entry name" value="Ribonuclease Inhibitor"/>
    <property type="match status" value="2"/>
</dbReference>
<comment type="caution">
    <text evidence="2">The sequence shown here is derived from an EMBL/GenBank/DDBJ whole genome shotgun (WGS) entry which is preliminary data.</text>
</comment>
<protein>
    <recommendedName>
        <fullName evidence="4">F-box domain-containing protein</fullName>
    </recommendedName>
</protein>
<dbReference type="EMBL" id="JAAAJB010000151">
    <property type="protein sequence ID" value="KAG0263995.1"/>
    <property type="molecule type" value="Genomic_DNA"/>
</dbReference>
<evidence type="ECO:0000313" key="2">
    <source>
        <dbReference type="EMBL" id="KAG0263995.1"/>
    </source>
</evidence>
<evidence type="ECO:0008006" key="4">
    <source>
        <dbReference type="Google" id="ProtNLM"/>
    </source>
</evidence>
<proteinExistence type="predicted"/>
<feature type="region of interest" description="Disordered" evidence="1">
    <location>
        <begin position="242"/>
        <end position="276"/>
    </location>
</feature>